<protein>
    <submittedName>
        <fullName evidence="2">Uncharacterized protein</fullName>
    </submittedName>
</protein>
<sequence length="88" mass="10493">KFPKHPISCLLKFLFLGRSQSLELERELLEKKRRRKLIIDRSIKLSSTYMRSRIHNIYVEVRAEIAEHDRCNRTIAANQLFARPARES</sequence>
<feature type="non-terminal residue" evidence="2">
    <location>
        <position position="88"/>
    </location>
</feature>
<accession>A0A5E4PME4</accession>
<keyword evidence="3" id="KW-1185">Reference proteome</keyword>
<proteinExistence type="predicted"/>
<gene>
    <name evidence="2" type="ORF">LSINAPIS_LOCUS95</name>
</gene>
<name>A0A5E4PME4_9NEOP</name>
<feature type="signal peptide" evidence="1">
    <location>
        <begin position="1"/>
        <end position="21"/>
    </location>
</feature>
<evidence type="ECO:0000313" key="3">
    <source>
        <dbReference type="Proteomes" id="UP000324832"/>
    </source>
</evidence>
<evidence type="ECO:0000313" key="2">
    <source>
        <dbReference type="EMBL" id="VVC86238.1"/>
    </source>
</evidence>
<dbReference type="EMBL" id="FZQP02000002">
    <property type="protein sequence ID" value="VVC86238.1"/>
    <property type="molecule type" value="Genomic_DNA"/>
</dbReference>
<feature type="chain" id="PRO_5022825125" evidence="1">
    <location>
        <begin position="22"/>
        <end position="88"/>
    </location>
</feature>
<dbReference type="AlphaFoldDB" id="A0A5E4PME4"/>
<organism evidence="2 3">
    <name type="scientific">Leptidea sinapis</name>
    <dbReference type="NCBI Taxonomy" id="189913"/>
    <lineage>
        <taxon>Eukaryota</taxon>
        <taxon>Metazoa</taxon>
        <taxon>Ecdysozoa</taxon>
        <taxon>Arthropoda</taxon>
        <taxon>Hexapoda</taxon>
        <taxon>Insecta</taxon>
        <taxon>Pterygota</taxon>
        <taxon>Neoptera</taxon>
        <taxon>Endopterygota</taxon>
        <taxon>Lepidoptera</taxon>
        <taxon>Glossata</taxon>
        <taxon>Ditrysia</taxon>
        <taxon>Papilionoidea</taxon>
        <taxon>Pieridae</taxon>
        <taxon>Dismorphiinae</taxon>
        <taxon>Leptidea</taxon>
    </lineage>
</organism>
<reference evidence="2 3" key="1">
    <citation type="submission" date="2017-07" db="EMBL/GenBank/DDBJ databases">
        <authorList>
            <person name="Talla V."/>
            <person name="Backstrom N."/>
        </authorList>
    </citation>
    <scope>NUCLEOTIDE SEQUENCE [LARGE SCALE GENOMIC DNA]</scope>
</reference>
<feature type="non-terminal residue" evidence="2">
    <location>
        <position position="1"/>
    </location>
</feature>
<keyword evidence="1" id="KW-0732">Signal</keyword>
<evidence type="ECO:0000256" key="1">
    <source>
        <dbReference type="SAM" id="SignalP"/>
    </source>
</evidence>
<dbReference type="Proteomes" id="UP000324832">
    <property type="component" value="Unassembled WGS sequence"/>
</dbReference>